<dbReference type="GO" id="GO:0016263">
    <property type="term" value="F:glycoprotein-N-acetylgalactosamine 3-beta-galactosyltransferase activity"/>
    <property type="evidence" value="ECO:0007669"/>
    <property type="project" value="UniProtKB-EC"/>
</dbReference>
<dbReference type="InterPro" id="IPR003609">
    <property type="entry name" value="Pan_app"/>
</dbReference>
<comment type="similarity">
    <text evidence="3">Belongs to the glycosyltransferase 31 family. Beta3-Gal-T subfamily.</text>
</comment>
<proteinExistence type="inferred from homology"/>
<dbReference type="Pfam" id="PF02434">
    <property type="entry name" value="Fringe"/>
    <property type="match status" value="1"/>
</dbReference>
<sequence>MLRWRRRPRIALQYLAVVFAALSLFLLALPPDHPIILSARLATHKFLSHFPSLYNNDKWIFRPSQFPVDMHGDIATILKTGYGTWNRLPAQLEALGWALNETRGQGQSIMVVGDYSSHFQSDQHDFSVHDMLAAAEGSDALYGMERGNRLELYHRLNDAIRSGEDDVVHQLNREHGWELDAMKVSSPPRGAKAKHCDQRSTNQHVPVVKFIPALERAWKVFPRKKWYLMLDDDTYVIWPSLQLLLGHLDPSKPLYVGNAVGDYRKRFAHGGSAIVISGEAMRRLFDHRPDVVRAVYVDSLTEKWGDRLLAQAFLKLGIYIEERYSRFFNGERPRTTRITAEKFCAPLSSFHALARPGQMLEVGEKFRGITTPVFWGQLWRLYGQPDFRNLQQEDAISEGADHVGILDERVTTKKKVKSPEKCFRHCNHLKSCLAWRWEHETKTCHLAPWFIIGGENGSLQSGVSSGVHIARAKKLQEKCQRRGVMISDI</sequence>
<dbReference type="Gene3D" id="3.90.550.50">
    <property type="match status" value="1"/>
</dbReference>
<keyword evidence="10" id="KW-1133">Transmembrane helix</keyword>
<evidence type="ECO:0000256" key="6">
    <source>
        <dbReference type="ARBA" id="ARBA00022679"/>
    </source>
</evidence>
<dbReference type="EC" id="2.4.1.122" evidence="4"/>
<evidence type="ECO:0000256" key="8">
    <source>
        <dbReference type="ARBA" id="ARBA00022741"/>
    </source>
</evidence>
<feature type="domain" description="Apple" evidence="12">
    <location>
        <begin position="412"/>
        <end position="448"/>
    </location>
</feature>
<dbReference type="InterPro" id="IPR003378">
    <property type="entry name" value="Fringe-like_glycosylTrfase"/>
</dbReference>
<dbReference type="InterPro" id="IPR026050">
    <property type="entry name" value="C1GALT1/C1GALT1_chp1"/>
</dbReference>
<keyword evidence="7" id="KW-0812">Transmembrane</keyword>
<dbReference type="Gene3D" id="3.50.4.10">
    <property type="entry name" value="Hepatocyte Growth Factor"/>
    <property type="match status" value="1"/>
</dbReference>
<evidence type="ECO:0000256" key="5">
    <source>
        <dbReference type="ARBA" id="ARBA00022676"/>
    </source>
</evidence>
<keyword evidence="5" id="KW-0328">Glycosyltransferase</keyword>
<evidence type="ECO:0000259" key="13">
    <source>
        <dbReference type="Pfam" id="PF02434"/>
    </source>
</evidence>
<comment type="subcellular location">
    <subcellularLocation>
        <location evidence="1">Membrane</location>
        <topology evidence="1">Single-pass type II membrane protein</topology>
    </subcellularLocation>
</comment>
<keyword evidence="9" id="KW-0735">Signal-anchor</keyword>
<dbReference type="EMBL" id="JH793087">
    <property type="protein sequence ID" value="ELQ37868.1"/>
    <property type="molecule type" value="Genomic_DNA"/>
</dbReference>
<evidence type="ECO:0000256" key="1">
    <source>
        <dbReference type="ARBA" id="ARBA00004606"/>
    </source>
</evidence>
<dbReference type="AlphaFoldDB" id="A0AA97PKM1"/>
<evidence type="ECO:0000313" key="14">
    <source>
        <dbReference type="EMBL" id="ELQ37868.1"/>
    </source>
</evidence>
<evidence type="ECO:0000256" key="7">
    <source>
        <dbReference type="ARBA" id="ARBA00022692"/>
    </source>
</evidence>
<dbReference type="Proteomes" id="UP000011086">
    <property type="component" value="Unassembled WGS sequence"/>
</dbReference>
<organism evidence="14">
    <name type="scientific">Pyricularia oryzae (strain Y34)</name>
    <name type="common">Rice blast fungus</name>
    <name type="synonym">Magnaporthe oryzae</name>
    <dbReference type="NCBI Taxonomy" id="1143189"/>
    <lineage>
        <taxon>Eukaryota</taxon>
        <taxon>Fungi</taxon>
        <taxon>Dikarya</taxon>
        <taxon>Ascomycota</taxon>
        <taxon>Pezizomycotina</taxon>
        <taxon>Sordariomycetes</taxon>
        <taxon>Sordariomycetidae</taxon>
        <taxon>Magnaporthales</taxon>
        <taxon>Pyriculariaceae</taxon>
        <taxon>Pyricularia</taxon>
    </lineage>
</organism>
<keyword evidence="8" id="KW-0547">Nucleotide-binding</keyword>
<protein>
    <recommendedName>
        <fullName evidence="4">N-acetylgalactosaminide beta-1,3-galactosyltransferase</fullName>
        <ecNumber evidence="4">2.4.1.122</ecNumber>
    </recommendedName>
</protein>
<name>A0AA97PKM1_PYRO3</name>
<dbReference type="GO" id="GO:0016020">
    <property type="term" value="C:membrane"/>
    <property type="evidence" value="ECO:0007669"/>
    <property type="project" value="UniProtKB-SubCell"/>
</dbReference>
<feature type="domain" description="Fringe-like glycosyltransferase" evidence="13">
    <location>
        <begin position="219"/>
        <end position="284"/>
    </location>
</feature>
<comment type="pathway">
    <text evidence="2">Protein modification; protein glycosylation.</text>
</comment>
<dbReference type="Pfam" id="PF00024">
    <property type="entry name" value="PAN_1"/>
    <property type="match status" value="1"/>
</dbReference>
<evidence type="ECO:0000259" key="12">
    <source>
        <dbReference type="Pfam" id="PF00024"/>
    </source>
</evidence>
<keyword evidence="11" id="KW-0472">Membrane</keyword>
<evidence type="ECO:0000256" key="2">
    <source>
        <dbReference type="ARBA" id="ARBA00004922"/>
    </source>
</evidence>
<gene>
    <name evidence="14" type="ORF">OOU_Y34scaffold00567g15</name>
</gene>
<evidence type="ECO:0000256" key="9">
    <source>
        <dbReference type="ARBA" id="ARBA00022968"/>
    </source>
</evidence>
<evidence type="ECO:0000256" key="11">
    <source>
        <dbReference type="ARBA" id="ARBA00023136"/>
    </source>
</evidence>
<evidence type="ECO:0000256" key="3">
    <source>
        <dbReference type="ARBA" id="ARBA00006462"/>
    </source>
</evidence>
<reference evidence="14" key="1">
    <citation type="journal article" date="2012" name="PLoS Genet.">
        <title>Comparative analysis of the genomes of two field isolates of the rice blast fungus Magnaporthe oryzae.</title>
        <authorList>
            <person name="Xue M."/>
            <person name="Yang J."/>
            <person name="Li Z."/>
            <person name="Hu S."/>
            <person name="Yao N."/>
            <person name="Dean R.A."/>
            <person name="Zhao W."/>
            <person name="Shen M."/>
            <person name="Zhang H."/>
            <person name="Li C."/>
            <person name="Liu L."/>
            <person name="Cao L."/>
            <person name="Xu X."/>
            <person name="Xing Y."/>
            <person name="Hsiang T."/>
            <person name="Zhang Z."/>
            <person name="Xu J.R."/>
            <person name="Peng Y.L."/>
        </authorList>
    </citation>
    <scope>NUCLEOTIDE SEQUENCE</scope>
    <source>
        <strain evidence="14">Y34</strain>
    </source>
</reference>
<keyword evidence="6" id="KW-0808">Transferase</keyword>
<accession>A0AA97PKM1</accession>
<dbReference type="GO" id="GO:0000166">
    <property type="term" value="F:nucleotide binding"/>
    <property type="evidence" value="ECO:0007669"/>
    <property type="project" value="UniProtKB-KW"/>
</dbReference>
<dbReference type="PANTHER" id="PTHR23033">
    <property type="entry name" value="BETA1,3-GALACTOSYLTRANSFERASE"/>
    <property type="match status" value="1"/>
</dbReference>
<evidence type="ECO:0000256" key="4">
    <source>
        <dbReference type="ARBA" id="ARBA00012557"/>
    </source>
</evidence>
<dbReference type="PANTHER" id="PTHR23033:SF40">
    <property type="entry name" value="APPLE DOMAIN-CONTAINING PROTEIN"/>
    <property type="match status" value="1"/>
</dbReference>
<evidence type="ECO:0000256" key="10">
    <source>
        <dbReference type="ARBA" id="ARBA00022989"/>
    </source>
</evidence>